<feature type="compositionally biased region" description="Low complexity" evidence="7">
    <location>
        <begin position="902"/>
        <end position="917"/>
    </location>
</feature>
<evidence type="ECO:0000313" key="11">
    <source>
        <dbReference type="Proteomes" id="UP000246171"/>
    </source>
</evidence>
<dbReference type="RefSeq" id="XP_025385453.1">
    <property type="nucleotide sequence ID" value="XM_025534872.1"/>
</dbReference>
<feature type="compositionally biased region" description="Basic residues" evidence="7">
    <location>
        <begin position="272"/>
        <end position="282"/>
    </location>
</feature>
<keyword evidence="3 6" id="KW-0469">Meiosis</keyword>
<dbReference type="GO" id="GO:0051321">
    <property type="term" value="P:meiotic cell cycle"/>
    <property type="evidence" value="ECO:0007669"/>
    <property type="project" value="UniProtKB-UniRule"/>
</dbReference>
<dbReference type="PROSITE" id="PS51808">
    <property type="entry name" value="CHCH"/>
    <property type="match status" value="1"/>
</dbReference>
<evidence type="ECO:0000256" key="8">
    <source>
        <dbReference type="SAM" id="Phobius"/>
    </source>
</evidence>
<dbReference type="Pfam" id="PF24064">
    <property type="entry name" value="HTH_NPRL3"/>
    <property type="match status" value="1"/>
</dbReference>
<keyword evidence="8" id="KW-0812">Transmembrane</keyword>
<dbReference type="VEuPathDB" id="FungiDB:BO83DRAFT_419217"/>
<evidence type="ECO:0000259" key="9">
    <source>
        <dbReference type="Pfam" id="PF24064"/>
    </source>
</evidence>
<dbReference type="GO" id="GO:1990130">
    <property type="term" value="C:GATOR1 complex"/>
    <property type="evidence" value="ECO:0007669"/>
    <property type="project" value="TreeGrafter"/>
</dbReference>
<keyword evidence="11" id="KW-1185">Reference proteome</keyword>
<feature type="compositionally biased region" description="Low complexity" evidence="7">
    <location>
        <begin position="284"/>
        <end position="297"/>
    </location>
</feature>
<feature type="region of interest" description="Disordered" evidence="7">
    <location>
        <begin position="891"/>
        <end position="926"/>
    </location>
</feature>
<protein>
    <recommendedName>
        <fullName evidence="2 6">Nitrogen permease regulator 3</fullName>
    </recommendedName>
    <alternativeName>
        <fullName evidence="5 6">Required for meiotic nuclear division protein 11</fullName>
    </alternativeName>
</protein>
<feature type="compositionally biased region" description="Acidic residues" evidence="7">
    <location>
        <begin position="484"/>
        <end position="495"/>
    </location>
</feature>
<evidence type="ECO:0000256" key="2">
    <source>
        <dbReference type="ARBA" id="ARBA00017880"/>
    </source>
</evidence>
<comment type="caution">
    <text evidence="10">The sequence shown here is derived from an EMBL/GenBank/DDBJ whole genome shotgun (WGS) entry which is preliminary data.</text>
</comment>
<evidence type="ECO:0000313" key="10">
    <source>
        <dbReference type="EMBL" id="PWY67359.1"/>
    </source>
</evidence>
<feature type="domain" description="GATOR1 complex protein NPRL3 C-terminal HTH" evidence="9">
    <location>
        <begin position="991"/>
        <end position="1030"/>
    </location>
</feature>
<dbReference type="GO" id="GO:0038202">
    <property type="term" value="P:TORC1 signaling"/>
    <property type="evidence" value="ECO:0007669"/>
    <property type="project" value="TreeGrafter"/>
</dbReference>
<feature type="region of interest" description="Disordered" evidence="7">
    <location>
        <begin position="258"/>
        <end position="407"/>
    </location>
</feature>
<dbReference type="PANTHER" id="PTHR13153">
    <property type="entry name" value="CGTHBA PROTEIN -14 GENE PROTEIN"/>
    <property type="match status" value="1"/>
</dbReference>
<gene>
    <name evidence="10" type="ORF">BO83DRAFT_419217</name>
</gene>
<dbReference type="InterPro" id="IPR056603">
    <property type="entry name" value="HTH_NPRL3"/>
</dbReference>
<evidence type="ECO:0000256" key="7">
    <source>
        <dbReference type="SAM" id="MobiDB-lite"/>
    </source>
</evidence>
<dbReference type="AlphaFoldDB" id="A0A317V114"/>
<name>A0A317V114_ASPEC</name>
<dbReference type="GeneID" id="37056834"/>
<feature type="compositionally biased region" description="Low complexity" evidence="7">
    <location>
        <begin position="305"/>
        <end position="326"/>
    </location>
</feature>
<dbReference type="Proteomes" id="UP000246171">
    <property type="component" value="Unassembled WGS sequence"/>
</dbReference>
<organism evidence="10 11">
    <name type="scientific">Aspergillus eucalypticola (strain CBS 122712 / IBT 29274)</name>
    <dbReference type="NCBI Taxonomy" id="1448314"/>
    <lineage>
        <taxon>Eukaryota</taxon>
        <taxon>Fungi</taxon>
        <taxon>Dikarya</taxon>
        <taxon>Ascomycota</taxon>
        <taxon>Pezizomycotina</taxon>
        <taxon>Eurotiomycetes</taxon>
        <taxon>Eurotiomycetidae</taxon>
        <taxon>Eurotiales</taxon>
        <taxon>Aspergillaceae</taxon>
        <taxon>Aspergillus</taxon>
        <taxon>Aspergillus subgen. Circumdati</taxon>
    </lineage>
</organism>
<comment type="function">
    <text evidence="4 6">Mediates inactivation of the TORC1 complex in response to amino acid starvation. Required for meiotic nuclear division.</text>
</comment>
<keyword evidence="8" id="KW-0472">Membrane</keyword>
<evidence type="ECO:0000256" key="3">
    <source>
        <dbReference type="ARBA" id="ARBA00023254"/>
    </source>
</evidence>
<comment type="similarity">
    <text evidence="1 6">Belongs to the NPR3 family.</text>
</comment>
<dbReference type="OrthoDB" id="18648at2759"/>
<dbReference type="GO" id="GO:0005774">
    <property type="term" value="C:vacuolar membrane"/>
    <property type="evidence" value="ECO:0007669"/>
    <property type="project" value="UniProtKB-SubCell"/>
</dbReference>
<comment type="subcellular location">
    <subcellularLocation>
        <location evidence="6">Vacuole membrane</location>
        <topology evidence="6">Peripheral membrane protein</topology>
    </subcellularLocation>
</comment>
<feature type="region of interest" description="Disordered" evidence="7">
    <location>
        <begin position="455"/>
        <end position="498"/>
    </location>
</feature>
<keyword evidence="8" id="KW-1133">Transmembrane helix</keyword>
<accession>A0A317V114</accession>
<feature type="region of interest" description="Disordered" evidence="7">
    <location>
        <begin position="208"/>
        <end position="232"/>
    </location>
</feature>
<evidence type="ECO:0000256" key="4">
    <source>
        <dbReference type="ARBA" id="ARBA00025376"/>
    </source>
</evidence>
<dbReference type="GO" id="GO:0034198">
    <property type="term" value="P:cellular response to amino acid starvation"/>
    <property type="evidence" value="ECO:0007669"/>
    <property type="project" value="TreeGrafter"/>
</dbReference>
<dbReference type="Pfam" id="PF03666">
    <property type="entry name" value="NPR3"/>
    <property type="match status" value="1"/>
</dbReference>
<dbReference type="PANTHER" id="PTHR13153:SF5">
    <property type="entry name" value="GATOR COMPLEX PROTEIN NPRL3"/>
    <property type="match status" value="1"/>
</dbReference>
<reference evidence="10" key="1">
    <citation type="submission" date="2016-12" db="EMBL/GenBank/DDBJ databases">
        <title>The genomes of Aspergillus section Nigri reveals drivers in fungal speciation.</title>
        <authorList>
            <consortium name="DOE Joint Genome Institute"/>
            <person name="Vesth T.C."/>
            <person name="Nybo J."/>
            <person name="Theobald S."/>
            <person name="Brandl J."/>
            <person name="Frisvad J.C."/>
            <person name="Nielsen K.F."/>
            <person name="Lyhne E.K."/>
            <person name="Kogle M.E."/>
            <person name="Kuo A."/>
            <person name="Riley R."/>
            <person name="Clum A."/>
            <person name="Nolan M."/>
            <person name="Lipzen A."/>
            <person name="Salamov A."/>
            <person name="Henrissat B."/>
            <person name="Wiebenga A."/>
            <person name="De vries R.P."/>
            <person name="Grigoriev I.V."/>
            <person name="Mortensen U.H."/>
            <person name="Andersen M.R."/>
            <person name="Baker S.E."/>
        </authorList>
    </citation>
    <scope>NUCLEOTIDE SEQUENCE</scope>
    <source>
        <strain evidence="10">CBS 122712</strain>
    </source>
</reference>
<feature type="transmembrane region" description="Helical" evidence="8">
    <location>
        <begin position="27"/>
        <end position="53"/>
    </location>
</feature>
<dbReference type="GO" id="GO:1904262">
    <property type="term" value="P:negative regulation of TORC1 signaling"/>
    <property type="evidence" value="ECO:0007669"/>
    <property type="project" value="TreeGrafter"/>
</dbReference>
<dbReference type="InterPro" id="IPR005365">
    <property type="entry name" value="Npr3"/>
</dbReference>
<proteinExistence type="inferred from homology"/>
<evidence type="ECO:0000256" key="1">
    <source>
        <dbReference type="ARBA" id="ARBA00010546"/>
    </source>
</evidence>
<sequence length="1055" mass="116304">MTPHLQTWIRRDARIALDTMQLSSLTLYPLMFALFVYMFVTIVLFVLIGPLAVPFFSNYRARQLSDTEDDILGQSIIDSLSIDLSASEYTYYSVIMGFGAPGGGAAPMKPTPPERGSFPLDHDGECKHLITDYLKCLKSRRGVNDDECRKLAKSYLSCRMDHNLMAPDDFKNLGLVFEKDKATSSGGAEGAEKKVQFLTNCLLHNVEAKTTSPNAPSNPTPNTHPRPMSSIARPPDPCLVAIILIVRSRAGPRFVFHYPPNPLSENGLRGAPKARRPSRKNSKSNDSSSSEDSSSTSSEDEDETPITATAAAPTTTGTATQPANPTQNASHIAGSHPVAGRRSSNFGVVDDGTISGSPGGESQRAGSVGSGRGLMMRKRGTNSDAEEDAGAASDRQEDEAGPFRPPWESLLGLPADVWEKLLSPSRSWHKRRFEVGINDLAFVGWPVFVREDGTWRKQRRKKRKPRATWEGAELGHNEAPGDGDGGDEAEAEDDSPDRGTELIAASTETLSPKQMASTDYQRTSMISVRSFRTLSEALDPDDKDCMTMFNVVFVLDPPLLEYSMRLREIYDNIIKKFSKALKWEQARTDYVWKEAQHISHIKEKAKEKRMSVNSLYSELISQSSLARAICTVFTSISASKIASVSLSPDVSISLQIPPLTSTPWLPGPTDKAYPGLWLTTADSVTPVDDPTADENTAPHQVLAKHFALLLLDNEASILKDVEASGGALAPALAHYIRCSKPTKSFAHISVSSGIPLSTIQMLASHLVYWRRARAIPPLHQRDTYVVSPNCDLSKLEVATAAYQAAFPTLPSLPKMLSAMSGTPRPYGSFIPSKDHKDTYFAILAWLLRGGWVTQLRAFARVKISPEIKMAVETALRQEEVDKYLSKRGSASDTEIKEDLDDASSSSSSSLDSNGSGDETPMPGRYKRNNELDLSHSLLDQNTSLKTSSLILYPHRASPLESRWLGELMARFPELQGEVPEGDLEYAGLRTSLKKFWPTFIKYFNGYDALEKIPVRENLKRKLVWQILTRLGLVTGQQSSIQLDPREQVLVSVRHW</sequence>
<dbReference type="EMBL" id="MSFU01000022">
    <property type="protein sequence ID" value="PWY67359.1"/>
    <property type="molecule type" value="Genomic_DNA"/>
</dbReference>
<evidence type="ECO:0000256" key="6">
    <source>
        <dbReference type="RuleBase" id="RU368069"/>
    </source>
</evidence>
<keyword evidence="6" id="KW-0732">Signal</keyword>
<feature type="compositionally biased region" description="Basic residues" evidence="7">
    <location>
        <begin position="456"/>
        <end position="466"/>
    </location>
</feature>
<dbReference type="GO" id="GO:0010508">
    <property type="term" value="P:positive regulation of autophagy"/>
    <property type="evidence" value="ECO:0007669"/>
    <property type="project" value="TreeGrafter"/>
</dbReference>
<evidence type="ECO:0000256" key="5">
    <source>
        <dbReference type="ARBA" id="ARBA00030028"/>
    </source>
</evidence>